<dbReference type="InterPro" id="IPR017850">
    <property type="entry name" value="Alkaline_phosphatase_core_sf"/>
</dbReference>
<feature type="transmembrane region" description="Helical" evidence="3">
    <location>
        <begin position="106"/>
        <end position="124"/>
    </location>
</feature>
<dbReference type="SUPFAM" id="SSF53649">
    <property type="entry name" value="Alkaline phosphatase-like"/>
    <property type="match status" value="1"/>
</dbReference>
<reference evidence="5" key="1">
    <citation type="submission" date="2020-05" db="EMBL/GenBank/DDBJ databases">
        <authorList>
            <person name="Chiriac C."/>
            <person name="Salcher M."/>
            <person name="Ghai R."/>
            <person name="Kavagutti S V."/>
        </authorList>
    </citation>
    <scope>NUCLEOTIDE SEQUENCE</scope>
</reference>
<dbReference type="PANTHER" id="PTHR42693:SF33">
    <property type="entry name" value="ARYLSULFATASE"/>
    <property type="match status" value="1"/>
</dbReference>
<feature type="region of interest" description="Disordered" evidence="2">
    <location>
        <begin position="1"/>
        <end position="25"/>
    </location>
</feature>
<feature type="transmembrane region" description="Helical" evidence="3">
    <location>
        <begin position="33"/>
        <end position="54"/>
    </location>
</feature>
<proteinExistence type="inferred from homology"/>
<feature type="transmembrane region" description="Helical" evidence="3">
    <location>
        <begin position="157"/>
        <end position="176"/>
    </location>
</feature>
<evidence type="ECO:0000256" key="2">
    <source>
        <dbReference type="SAM" id="MobiDB-lite"/>
    </source>
</evidence>
<feature type="transmembrane region" description="Helical" evidence="3">
    <location>
        <begin position="130"/>
        <end position="150"/>
    </location>
</feature>
<dbReference type="AlphaFoldDB" id="A0A6J5Z1C3"/>
<evidence type="ECO:0000259" key="4">
    <source>
        <dbReference type="Pfam" id="PF00884"/>
    </source>
</evidence>
<dbReference type="InterPro" id="IPR000917">
    <property type="entry name" value="Sulfatase_N"/>
</dbReference>
<feature type="transmembrane region" description="Helical" evidence="3">
    <location>
        <begin position="74"/>
        <end position="94"/>
    </location>
</feature>
<feature type="domain" description="Sulfatase N-terminal" evidence="4">
    <location>
        <begin position="399"/>
        <end position="551"/>
    </location>
</feature>
<protein>
    <submittedName>
        <fullName evidence="5">Unannotated protein</fullName>
    </submittedName>
</protein>
<keyword evidence="3" id="KW-0472">Membrane</keyword>
<evidence type="ECO:0000313" key="5">
    <source>
        <dbReference type="EMBL" id="CAB4334189.1"/>
    </source>
</evidence>
<accession>A0A6J5Z1C3</accession>
<dbReference type="EMBL" id="CAESAO010000002">
    <property type="protein sequence ID" value="CAB4334189.1"/>
    <property type="molecule type" value="Genomic_DNA"/>
</dbReference>
<dbReference type="PANTHER" id="PTHR42693">
    <property type="entry name" value="ARYLSULFATASE FAMILY MEMBER"/>
    <property type="match status" value="1"/>
</dbReference>
<dbReference type="GO" id="GO:0004065">
    <property type="term" value="F:arylsulfatase activity"/>
    <property type="evidence" value="ECO:0007669"/>
    <property type="project" value="TreeGrafter"/>
</dbReference>
<evidence type="ECO:0000256" key="1">
    <source>
        <dbReference type="ARBA" id="ARBA00008779"/>
    </source>
</evidence>
<feature type="compositionally biased region" description="Polar residues" evidence="2">
    <location>
        <begin position="1"/>
        <end position="17"/>
    </location>
</feature>
<dbReference type="InterPro" id="IPR050738">
    <property type="entry name" value="Sulfatase"/>
</dbReference>
<keyword evidence="3" id="KW-1133">Transmembrane helix</keyword>
<dbReference type="Gene3D" id="3.40.720.10">
    <property type="entry name" value="Alkaline Phosphatase, subunit A"/>
    <property type="match status" value="1"/>
</dbReference>
<organism evidence="5">
    <name type="scientific">freshwater metagenome</name>
    <dbReference type="NCBI Taxonomy" id="449393"/>
    <lineage>
        <taxon>unclassified sequences</taxon>
        <taxon>metagenomes</taxon>
        <taxon>ecological metagenomes</taxon>
    </lineage>
</organism>
<keyword evidence="3" id="KW-0812">Transmembrane</keyword>
<dbReference type="Pfam" id="PF00884">
    <property type="entry name" value="Sulfatase"/>
    <property type="match status" value="1"/>
</dbReference>
<name>A0A6J5Z1C3_9ZZZZ</name>
<gene>
    <name evidence="5" type="ORF">UFOPK3522_00057</name>
</gene>
<comment type="similarity">
    <text evidence="1">Belongs to the sulfatase family.</text>
</comment>
<evidence type="ECO:0000256" key="3">
    <source>
        <dbReference type="SAM" id="Phobius"/>
    </source>
</evidence>
<sequence length="732" mass="78426">MSRLSTTRRSPELSSEPSADKVEKQSGPAKWPAWWMLGLQLAALWCLGLVRPLFDVLDGDVSFFVARGNTSGDILIFAIGITFIPPLVLTLIELVVRAFSKPASRVVHLVFVGLLAAIVALQFVKGPFSTTFVAFALSLAIGALIAWAFWTKAGMRTFLSVITPAPFIFLALFIFASPLSDLIIPSAQGTSISGLGGSQTPVVIVIYDEMPAAALMNKNTSIDAERFPNFAKLSETSTWYKNSMTVSDGTWSAVPAVLTGIRPTPVSQQLTSYPQSVYTMLAASHRVKSIEALTPVCPPSICRPKPRDPTGKRLNSLLNDLTVVAGRVVLPQQLADKLPAIGSTDGDFADVAASGPKVSTLHKEDPKARFVASPPIRELAGAAFVNDNLRQIAKLQNGISGKGRPPLYVMHVLMPHVPWRFGPTGDQYLTDGGDAAGLADRDGGVWTKNKYMVDVGLQRFLIQAEYSDRVLGSVITRMKQAGIWDRALFIMTADHGVSFRPGGSRRPVTDENMPEIANTPLFVKLPGQKAGKVDLKLTRSLDIVPTIAQVTKTGEGLKFDGVPLSEEPTSTDVYVRNGRQEKFIHADFADVIRRRDQLAREWAALFPPGRDGLYRLGPNQELIGKQVASLPQTTTTASAQLDNSELYSRLQPGLGVKQIYLTGSISGANAGLPLAAAVNGTIAAVGQSVSTPRGIRVTIILPPQSLSGKSARVELFSVSGGQTLAPLGSAGG</sequence>